<dbReference type="SMART" id="SM00353">
    <property type="entry name" value="HLH"/>
    <property type="match status" value="1"/>
</dbReference>
<keyword evidence="9" id="KW-1185">Reference proteome</keyword>
<feature type="non-terminal residue" evidence="8">
    <location>
        <position position="1"/>
    </location>
</feature>
<dbReference type="FunFam" id="4.10.280.10:FF:000009">
    <property type="entry name" value="Transcription factor HES-1"/>
    <property type="match status" value="1"/>
</dbReference>
<evidence type="ECO:0000256" key="3">
    <source>
        <dbReference type="ARBA" id="ARBA00023125"/>
    </source>
</evidence>
<feature type="region of interest" description="Disordered" evidence="6">
    <location>
        <begin position="293"/>
        <end position="331"/>
    </location>
</feature>
<dbReference type="InterPro" id="IPR011598">
    <property type="entry name" value="bHLH_dom"/>
</dbReference>
<keyword evidence="2" id="KW-0805">Transcription regulation</keyword>
<comment type="subcellular location">
    <subcellularLocation>
        <location evidence="1">Nucleus</location>
    </subcellularLocation>
</comment>
<dbReference type="EMBL" id="CAJPEX010001394">
    <property type="protein sequence ID" value="CAG0919024.1"/>
    <property type="molecule type" value="Genomic_DNA"/>
</dbReference>
<accession>A0A7R9BRL6</accession>
<feature type="compositionally biased region" description="Low complexity" evidence="6">
    <location>
        <begin position="261"/>
        <end position="274"/>
    </location>
</feature>
<evidence type="ECO:0000256" key="6">
    <source>
        <dbReference type="SAM" id="MobiDB-lite"/>
    </source>
</evidence>
<evidence type="ECO:0000256" key="4">
    <source>
        <dbReference type="ARBA" id="ARBA00023163"/>
    </source>
</evidence>
<dbReference type="InterPro" id="IPR050370">
    <property type="entry name" value="HES_HEY"/>
</dbReference>
<sequence length="331" mass="35609">MRALPSPVMSAEQPMSRTMQYKKVMKPLLERKRRARINQCLEELKELMVTAIQADGDNNVSKLEKADVLELTVTHLRKLVQKQGDVRAPDPAAAVQRFHAGFARCVQEVDTFLSSTACQQVAQRVSSEENMHPATRGLMSHLHECLMVMDTADKTSPIRVTTPVAVRQDPIVSPPPSPLAAMAPYQKALHRMRAASSASTSSSVDETMMMHGDFASRASRAGLLMPVRVLVRDDRRVASGGFSSGSEDDEGLDLRVGAKKSSSSSCASSYGSHGSSGLLMPVRVLVRDDRRVASGGFSSGSEDDEGLDLRVGAKKSSSSSCASSYGSHGSS</sequence>
<dbReference type="EMBL" id="OA883431">
    <property type="protein sequence ID" value="CAD7278872.1"/>
    <property type="molecule type" value="Genomic_DNA"/>
</dbReference>
<dbReference type="PROSITE" id="PS50888">
    <property type="entry name" value="BHLH"/>
    <property type="match status" value="1"/>
</dbReference>
<dbReference type="SUPFAM" id="SSF47459">
    <property type="entry name" value="HLH, helix-loop-helix DNA-binding domain"/>
    <property type="match status" value="1"/>
</dbReference>
<dbReference type="GO" id="GO:0006355">
    <property type="term" value="P:regulation of DNA-templated transcription"/>
    <property type="evidence" value="ECO:0007669"/>
    <property type="project" value="InterPro"/>
</dbReference>
<keyword evidence="3" id="KW-0238">DNA-binding</keyword>
<dbReference type="GO" id="GO:0005634">
    <property type="term" value="C:nucleus"/>
    <property type="evidence" value="ECO:0007669"/>
    <property type="project" value="UniProtKB-SubCell"/>
</dbReference>
<keyword evidence="4" id="KW-0804">Transcription</keyword>
<feature type="region of interest" description="Disordered" evidence="6">
    <location>
        <begin position="238"/>
        <end position="274"/>
    </location>
</feature>
<feature type="compositionally biased region" description="Low complexity" evidence="6">
    <location>
        <begin position="316"/>
        <end position="331"/>
    </location>
</feature>
<organism evidence="8">
    <name type="scientific">Notodromas monacha</name>
    <dbReference type="NCBI Taxonomy" id="399045"/>
    <lineage>
        <taxon>Eukaryota</taxon>
        <taxon>Metazoa</taxon>
        <taxon>Ecdysozoa</taxon>
        <taxon>Arthropoda</taxon>
        <taxon>Crustacea</taxon>
        <taxon>Oligostraca</taxon>
        <taxon>Ostracoda</taxon>
        <taxon>Podocopa</taxon>
        <taxon>Podocopida</taxon>
        <taxon>Cypridocopina</taxon>
        <taxon>Cypridoidea</taxon>
        <taxon>Cyprididae</taxon>
        <taxon>Notodromas</taxon>
    </lineage>
</organism>
<gene>
    <name evidence="8" type="ORF">NMOB1V02_LOCUS6566</name>
</gene>
<dbReference type="SUPFAM" id="SSF158457">
    <property type="entry name" value="Orange domain-like"/>
    <property type="match status" value="1"/>
</dbReference>
<evidence type="ECO:0000259" key="7">
    <source>
        <dbReference type="PROSITE" id="PS50888"/>
    </source>
</evidence>
<dbReference type="PANTHER" id="PTHR10985">
    <property type="entry name" value="BASIC HELIX-LOOP-HELIX TRANSCRIPTION FACTOR, HES-RELATED"/>
    <property type="match status" value="1"/>
</dbReference>
<proteinExistence type="predicted"/>
<keyword evidence="5" id="KW-0539">Nucleus</keyword>
<evidence type="ECO:0000256" key="1">
    <source>
        <dbReference type="ARBA" id="ARBA00004123"/>
    </source>
</evidence>
<feature type="domain" description="BHLH" evidence="7">
    <location>
        <begin position="21"/>
        <end position="79"/>
    </location>
</feature>
<evidence type="ECO:0000313" key="9">
    <source>
        <dbReference type="Proteomes" id="UP000678499"/>
    </source>
</evidence>
<dbReference type="Proteomes" id="UP000678499">
    <property type="component" value="Unassembled WGS sequence"/>
</dbReference>
<dbReference type="Gene3D" id="4.10.280.10">
    <property type="entry name" value="Helix-loop-helix DNA-binding domain"/>
    <property type="match status" value="1"/>
</dbReference>
<dbReference type="InterPro" id="IPR036638">
    <property type="entry name" value="HLH_DNA-bd_sf"/>
</dbReference>
<evidence type="ECO:0000256" key="2">
    <source>
        <dbReference type="ARBA" id="ARBA00023015"/>
    </source>
</evidence>
<reference evidence="8" key="1">
    <citation type="submission" date="2020-11" db="EMBL/GenBank/DDBJ databases">
        <authorList>
            <person name="Tran Van P."/>
        </authorList>
    </citation>
    <scope>NUCLEOTIDE SEQUENCE</scope>
</reference>
<dbReference type="Pfam" id="PF07527">
    <property type="entry name" value="Hairy_orange"/>
    <property type="match status" value="1"/>
</dbReference>
<dbReference type="CDD" id="cd19741">
    <property type="entry name" value="bHLH-O_ESMB_like"/>
    <property type="match status" value="1"/>
</dbReference>
<dbReference type="OrthoDB" id="6085656at2759"/>
<dbReference type="InterPro" id="IPR003650">
    <property type="entry name" value="Orange_dom"/>
</dbReference>
<evidence type="ECO:0000313" key="8">
    <source>
        <dbReference type="EMBL" id="CAD7278872.1"/>
    </source>
</evidence>
<dbReference type="AlphaFoldDB" id="A0A7R9BRL6"/>
<dbReference type="GO" id="GO:1990837">
    <property type="term" value="F:sequence-specific double-stranded DNA binding"/>
    <property type="evidence" value="ECO:0007669"/>
    <property type="project" value="UniProtKB-ARBA"/>
</dbReference>
<name>A0A7R9BRL6_9CRUS</name>
<evidence type="ECO:0000256" key="5">
    <source>
        <dbReference type="ARBA" id="ARBA00023242"/>
    </source>
</evidence>
<protein>
    <recommendedName>
        <fullName evidence="7">BHLH domain-containing protein</fullName>
    </recommendedName>
</protein>
<dbReference type="GO" id="GO:0046983">
    <property type="term" value="F:protein dimerization activity"/>
    <property type="evidence" value="ECO:0007669"/>
    <property type="project" value="InterPro"/>
</dbReference>
<dbReference type="Pfam" id="PF00010">
    <property type="entry name" value="HLH"/>
    <property type="match status" value="1"/>
</dbReference>